<feature type="region of interest" description="Disordered" evidence="1">
    <location>
        <begin position="199"/>
        <end position="222"/>
    </location>
</feature>
<evidence type="ECO:0000256" key="1">
    <source>
        <dbReference type="SAM" id="MobiDB-lite"/>
    </source>
</evidence>
<dbReference type="PANTHER" id="PTHR21068:SF36">
    <property type="entry name" value="SENESCENCE_DEHYDRATION-ASSOCIATED PROTEIN-LIKE PROTEIN"/>
    <property type="match status" value="1"/>
</dbReference>
<gene>
    <name evidence="3" type="ORF">MUK42_22564</name>
</gene>
<evidence type="ECO:0000313" key="3">
    <source>
        <dbReference type="EMBL" id="URE08916.1"/>
    </source>
</evidence>
<sequence length="565" mass="61799">MGCCTPRTSSPTRRSNRREDLFLQIPGASVYLMEDGDAPVELAKGDFAVLRITEDDMVLATVVRVGADLRWPLTKDEPVIKLDLLHYLFTLPCKDDGGFLNYGVSFAAPHGGLASLDMFLKENACFSAPSDASSSLKRNSSYEVYWKDYTPRIEDYNGVLAKAIAGGTGEIVKGIFKCSNAYTSQVQKGATLLQPQDVASNANASAGRNKSDNRSESMKKRGEINKAIRRVRKLSEMTEKMSRTLLDGVVLVTSSVSVPLVRSKAGKSLLATIPGEVLLASLDAINKVLDAVEAAERSTLAATSNVVSGAVSKRFGESAGEATDDVFATAGHAIGTAWNLFKIRKAISPSSSLQSSILKNAVRKNSNKISIIPAYYNSNVYNYLNPSARSRFLFPSNPRSKLDEAEGGDDEEPPSESPLRSRKKSSPRDRDDGALDRLALVRSDLSNLIGQLVAQAIENKIISKKVSQDIDSFTEISSDMRLTLKVFKSFQSSISLFSRFNRTFKWRLLMIIDRNKNIGLPMERFMRVAKAWTNHGFPGGCPSFSHRNLALSMVPCSSGCFLVRS</sequence>
<organism evidence="3 4">
    <name type="scientific">Musa troglodytarum</name>
    <name type="common">fe'i banana</name>
    <dbReference type="NCBI Taxonomy" id="320322"/>
    <lineage>
        <taxon>Eukaryota</taxon>
        <taxon>Viridiplantae</taxon>
        <taxon>Streptophyta</taxon>
        <taxon>Embryophyta</taxon>
        <taxon>Tracheophyta</taxon>
        <taxon>Spermatophyta</taxon>
        <taxon>Magnoliopsida</taxon>
        <taxon>Liliopsida</taxon>
        <taxon>Zingiberales</taxon>
        <taxon>Musaceae</taxon>
        <taxon>Musa</taxon>
    </lineage>
</organism>
<feature type="compositionally biased region" description="Polar residues" evidence="1">
    <location>
        <begin position="199"/>
        <end position="208"/>
    </location>
</feature>
<feature type="region of interest" description="Disordered" evidence="1">
    <location>
        <begin position="395"/>
        <end position="431"/>
    </location>
</feature>
<dbReference type="Pfam" id="PF06911">
    <property type="entry name" value="Senescence"/>
    <property type="match status" value="1"/>
</dbReference>
<dbReference type="InterPro" id="IPR045036">
    <property type="entry name" value="Spartin-like"/>
</dbReference>
<protein>
    <submittedName>
        <fullName evidence="3">Senescence-associated protein</fullName>
    </submittedName>
</protein>
<proteinExistence type="predicted"/>
<name>A0A9E7K923_9LILI</name>
<feature type="domain" description="Senescence" evidence="2">
    <location>
        <begin position="162"/>
        <end position="355"/>
    </location>
</feature>
<evidence type="ECO:0000313" key="4">
    <source>
        <dbReference type="Proteomes" id="UP001055439"/>
    </source>
</evidence>
<dbReference type="EMBL" id="CP097508">
    <property type="protein sequence ID" value="URE08916.1"/>
    <property type="molecule type" value="Genomic_DNA"/>
</dbReference>
<dbReference type="Proteomes" id="UP001055439">
    <property type="component" value="Chromosome 6"/>
</dbReference>
<evidence type="ECO:0000259" key="2">
    <source>
        <dbReference type="Pfam" id="PF06911"/>
    </source>
</evidence>
<dbReference type="PANTHER" id="PTHR21068">
    <property type="entry name" value="SPARTIN"/>
    <property type="match status" value="1"/>
</dbReference>
<dbReference type="GO" id="GO:0005886">
    <property type="term" value="C:plasma membrane"/>
    <property type="evidence" value="ECO:0007669"/>
    <property type="project" value="TreeGrafter"/>
</dbReference>
<dbReference type="AlphaFoldDB" id="A0A9E7K923"/>
<accession>A0A9E7K923</accession>
<feature type="compositionally biased region" description="Basic and acidic residues" evidence="1">
    <location>
        <begin position="209"/>
        <end position="222"/>
    </location>
</feature>
<dbReference type="OrthoDB" id="1719420at2759"/>
<reference evidence="3" key="1">
    <citation type="submission" date="2022-05" db="EMBL/GenBank/DDBJ databases">
        <title>The Musa troglodytarum L. genome provides insights into the mechanism of non-climacteric behaviour and enrichment of carotenoids.</title>
        <authorList>
            <person name="Wang J."/>
        </authorList>
    </citation>
    <scope>NUCLEOTIDE SEQUENCE</scope>
    <source>
        <tissue evidence="3">Leaf</tissue>
    </source>
</reference>
<keyword evidence="4" id="KW-1185">Reference proteome</keyword>
<dbReference type="InterPro" id="IPR009686">
    <property type="entry name" value="Senescence/spartin_C"/>
</dbReference>
<feature type="compositionally biased region" description="Acidic residues" evidence="1">
    <location>
        <begin position="405"/>
        <end position="414"/>
    </location>
</feature>